<protein>
    <submittedName>
        <fullName evidence="1">Uncharacterized protein</fullName>
    </submittedName>
</protein>
<evidence type="ECO:0000313" key="1">
    <source>
        <dbReference type="EMBL" id="KAH3769215.1"/>
    </source>
</evidence>
<proteinExistence type="predicted"/>
<dbReference type="Gene3D" id="3.30.420.40">
    <property type="match status" value="2"/>
</dbReference>
<dbReference type="PANTHER" id="PTHR14187">
    <property type="entry name" value="ALPHA KINASE/ELONGATION FACTOR 2 KINASE"/>
    <property type="match status" value="1"/>
</dbReference>
<sequence length="286" mass="32727">MKDAQPLSADDIFWVIAIPSTWGHQYRDFIRKAAEESYHNMVIVLESEAASMYVRNKPVCFKQEKIEPFKAGQCYMLVDIGAGTSDICTHKVLPDGNLIEICSSLGINEGGERINTKFFNIFNELFTKEVMDTFRLESIRFHKLEKEFEDHKHTFKSDTDKDFVLLLDETLLTLYTKKHAKTVDIPIKYSDELAFNKGDRIYVKSKHMASLFDSTIATITSQIEEQICEITKVRYEICCIILSGGLSESEYVYACISKKNHQQKNTCYSSAKCTKCSGRMCVTNGY</sequence>
<accession>A0A9D4DZB3</accession>
<reference evidence="1" key="2">
    <citation type="submission" date="2020-11" db="EMBL/GenBank/DDBJ databases">
        <authorList>
            <person name="McCartney M.A."/>
            <person name="Auch B."/>
            <person name="Kono T."/>
            <person name="Mallez S."/>
            <person name="Becker A."/>
            <person name="Gohl D.M."/>
            <person name="Silverstein K.A.T."/>
            <person name="Koren S."/>
            <person name="Bechman K.B."/>
            <person name="Herman A."/>
            <person name="Abrahante J.E."/>
            <person name="Garbe J."/>
        </authorList>
    </citation>
    <scope>NUCLEOTIDE SEQUENCE</scope>
    <source>
        <strain evidence="1">Duluth1</strain>
        <tissue evidence="1">Whole animal</tissue>
    </source>
</reference>
<gene>
    <name evidence="1" type="ORF">DPMN_170464</name>
</gene>
<dbReference type="Gene3D" id="3.90.640.10">
    <property type="entry name" value="Actin, Chain A, domain 4"/>
    <property type="match status" value="1"/>
</dbReference>
<dbReference type="EMBL" id="JAIWYP010000009">
    <property type="protein sequence ID" value="KAH3769215.1"/>
    <property type="molecule type" value="Genomic_DNA"/>
</dbReference>
<keyword evidence="2" id="KW-1185">Reference proteome</keyword>
<dbReference type="AlphaFoldDB" id="A0A9D4DZB3"/>
<comment type="caution">
    <text evidence="1">The sequence shown here is derived from an EMBL/GenBank/DDBJ whole genome shotgun (WGS) entry which is preliminary data.</text>
</comment>
<dbReference type="SUPFAM" id="SSF53067">
    <property type="entry name" value="Actin-like ATPase domain"/>
    <property type="match status" value="1"/>
</dbReference>
<organism evidence="1 2">
    <name type="scientific">Dreissena polymorpha</name>
    <name type="common">Zebra mussel</name>
    <name type="synonym">Mytilus polymorpha</name>
    <dbReference type="NCBI Taxonomy" id="45954"/>
    <lineage>
        <taxon>Eukaryota</taxon>
        <taxon>Metazoa</taxon>
        <taxon>Spiralia</taxon>
        <taxon>Lophotrochozoa</taxon>
        <taxon>Mollusca</taxon>
        <taxon>Bivalvia</taxon>
        <taxon>Autobranchia</taxon>
        <taxon>Heteroconchia</taxon>
        <taxon>Euheterodonta</taxon>
        <taxon>Imparidentia</taxon>
        <taxon>Neoheterodontei</taxon>
        <taxon>Myida</taxon>
        <taxon>Dreissenoidea</taxon>
        <taxon>Dreissenidae</taxon>
        <taxon>Dreissena</taxon>
    </lineage>
</organism>
<dbReference type="InterPro" id="IPR043129">
    <property type="entry name" value="ATPase_NBD"/>
</dbReference>
<evidence type="ECO:0000313" key="2">
    <source>
        <dbReference type="Proteomes" id="UP000828390"/>
    </source>
</evidence>
<dbReference type="Proteomes" id="UP000828390">
    <property type="component" value="Unassembled WGS sequence"/>
</dbReference>
<reference evidence="1" key="1">
    <citation type="journal article" date="2019" name="bioRxiv">
        <title>The Genome of the Zebra Mussel, Dreissena polymorpha: A Resource for Invasive Species Research.</title>
        <authorList>
            <person name="McCartney M.A."/>
            <person name="Auch B."/>
            <person name="Kono T."/>
            <person name="Mallez S."/>
            <person name="Zhang Y."/>
            <person name="Obille A."/>
            <person name="Becker A."/>
            <person name="Abrahante J.E."/>
            <person name="Garbe J."/>
            <person name="Badalamenti J.P."/>
            <person name="Herman A."/>
            <person name="Mangelson H."/>
            <person name="Liachko I."/>
            <person name="Sullivan S."/>
            <person name="Sone E.D."/>
            <person name="Koren S."/>
            <person name="Silverstein K.A.T."/>
            <person name="Beckman K.B."/>
            <person name="Gohl D.M."/>
        </authorList>
    </citation>
    <scope>NUCLEOTIDE SEQUENCE</scope>
    <source>
        <strain evidence="1">Duluth1</strain>
        <tissue evidence="1">Whole animal</tissue>
    </source>
</reference>
<name>A0A9D4DZB3_DREPO</name>
<dbReference type="PANTHER" id="PTHR14187:SF5">
    <property type="entry name" value="HEAT SHOCK 70 KDA PROTEIN 12A"/>
    <property type="match status" value="1"/>
</dbReference>